<name>A0A8E2DNJ3_9APHY</name>
<evidence type="ECO:0000313" key="1">
    <source>
        <dbReference type="EMBL" id="OCH93144.1"/>
    </source>
</evidence>
<dbReference type="EMBL" id="KV722359">
    <property type="protein sequence ID" value="OCH93144.1"/>
    <property type="molecule type" value="Genomic_DNA"/>
</dbReference>
<organism evidence="1 2">
    <name type="scientific">Obba rivulosa</name>
    <dbReference type="NCBI Taxonomy" id="1052685"/>
    <lineage>
        <taxon>Eukaryota</taxon>
        <taxon>Fungi</taxon>
        <taxon>Dikarya</taxon>
        <taxon>Basidiomycota</taxon>
        <taxon>Agaricomycotina</taxon>
        <taxon>Agaricomycetes</taxon>
        <taxon>Polyporales</taxon>
        <taxon>Gelatoporiaceae</taxon>
        <taxon>Obba</taxon>
    </lineage>
</organism>
<accession>A0A8E2DNJ3</accession>
<gene>
    <name evidence="1" type="ORF">OBBRIDRAFT_802149</name>
</gene>
<dbReference type="AlphaFoldDB" id="A0A8E2DNJ3"/>
<dbReference type="Proteomes" id="UP000250043">
    <property type="component" value="Unassembled WGS sequence"/>
</dbReference>
<proteinExistence type="predicted"/>
<reference evidence="1 2" key="1">
    <citation type="submission" date="2016-07" db="EMBL/GenBank/DDBJ databases">
        <title>Draft genome of the white-rot fungus Obba rivulosa 3A-2.</title>
        <authorList>
            <consortium name="DOE Joint Genome Institute"/>
            <person name="Miettinen O."/>
            <person name="Riley R."/>
            <person name="Acob R."/>
            <person name="Barry K."/>
            <person name="Cullen D."/>
            <person name="De Vries R."/>
            <person name="Hainaut M."/>
            <person name="Hatakka A."/>
            <person name="Henrissat B."/>
            <person name="Hilden K."/>
            <person name="Kuo R."/>
            <person name="Labutti K."/>
            <person name="Lipzen A."/>
            <person name="Makela M.R."/>
            <person name="Sandor L."/>
            <person name="Spatafora J.W."/>
            <person name="Grigoriev I.V."/>
            <person name="Hibbett D.S."/>
        </authorList>
    </citation>
    <scope>NUCLEOTIDE SEQUENCE [LARGE SCALE GENOMIC DNA]</scope>
    <source>
        <strain evidence="1 2">3A-2</strain>
    </source>
</reference>
<protein>
    <submittedName>
        <fullName evidence="1">Uncharacterized protein</fullName>
    </submittedName>
</protein>
<evidence type="ECO:0000313" key="2">
    <source>
        <dbReference type="Proteomes" id="UP000250043"/>
    </source>
</evidence>
<keyword evidence="2" id="KW-1185">Reference proteome</keyword>
<sequence>MTSIGSLASCTAASASVQHTAAASATAASAAVAPVAIAVDATAAAAHLNHLEAVIGATLSNTVAEGALATLCSSLSLTNRITTLEHALPLRAGSRIADPALLDRVEWLEQILTSTSEMQVMLIPALLASFATFPYSGSATSVFPRNYSKLLPAGFSSALVFVGCSMLAECRPKHIDGLIEAAPGNRDRELITDVDICPSTLQKKCLIFWSQVALMHYALTLHAHLIDMATHVDAGCPLTLPLLPKVVTMLSTLNSLDRGEEFEGNAEDKKE</sequence>